<dbReference type="SFLD" id="SFLDF00027">
    <property type="entry name" value="p-type_atpase"/>
    <property type="match status" value="1"/>
</dbReference>
<dbReference type="NCBIfam" id="TIGR01494">
    <property type="entry name" value="ATPase_P-type"/>
    <property type="match status" value="2"/>
</dbReference>
<dbReference type="Gene3D" id="2.70.150.10">
    <property type="entry name" value="Calcium-transporting ATPase, cytoplasmic transduction domain A"/>
    <property type="match status" value="1"/>
</dbReference>
<dbReference type="SUPFAM" id="SSF81665">
    <property type="entry name" value="Calcium ATPase, transmembrane domain M"/>
    <property type="match status" value="1"/>
</dbReference>
<dbReference type="AlphaFoldDB" id="A0A7X6R0C9"/>
<evidence type="ECO:0000256" key="1">
    <source>
        <dbReference type="ARBA" id="ARBA00004651"/>
    </source>
</evidence>
<dbReference type="GO" id="GO:0005524">
    <property type="term" value="F:ATP binding"/>
    <property type="evidence" value="ECO:0007669"/>
    <property type="project" value="InterPro"/>
</dbReference>
<dbReference type="Pfam" id="PF00122">
    <property type="entry name" value="E1-E2_ATPase"/>
    <property type="match status" value="1"/>
</dbReference>
<keyword evidence="4 6" id="KW-1133">Transmembrane helix</keyword>
<dbReference type="InterPro" id="IPR036412">
    <property type="entry name" value="HAD-like_sf"/>
</dbReference>
<evidence type="ECO:0000256" key="3">
    <source>
        <dbReference type="ARBA" id="ARBA00022967"/>
    </source>
</evidence>
<dbReference type="SFLD" id="SFLDS00003">
    <property type="entry name" value="Haloacid_Dehalogenase"/>
    <property type="match status" value="1"/>
</dbReference>
<evidence type="ECO:0000256" key="5">
    <source>
        <dbReference type="ARBA" id="ARBA00023136"/>
    </source>
</evidence>
<protein>
    <submittedName>
        <fullName evidence="8">HAD-IC family P-type ATPase</fullName>
    </submittedName>
</protein>
<dbReference type="GO" id="GO:0016887">
    <property type="term" value="F:ATP hydrolysis activity"/>
    <property type="evidence" value="ECO:0007669"/>
    <property type="project" value="InterPro"/>
</dbReference>
<dbReference type="GO" id="GO:0005886">
    <property type="term" value="C:plasma membrane"/>
    <property type="evidence" value="ECO:0007669"/>
    <property type="project" value="UniProtKB-SubCell"/>
</dbReference>
<feature type="transmembrane region" description="Helical" evidence="6">
    <location>
        <begin position="602"/>
        <end position="621"/>
    </location>
</feature>
<dbReference type="SUPFAM" id="SSF81653">
    <property type="entry name" value="Calcium ATPase, transduction domain A"/>
    <property type="match status" value="1"/>
</dbReference>
<proteinExistence type="predicted"/>
<dbReference type="PROSITE" id="PS00154">
    <property type="entry name" value="ATPASE_E1_E2"/>
    <property type="match status" value="1"/>
</dbReference>
<gene>
    <name evidence="8" type="ORF">HGA03_15305</name>
</gene>
<dbReference type="SFLD" id="SFLDG00002">
    <property type="entry name" value="C1.7:_P-type_atpase_like"/>
    <property type="match status" value="1"/>
</dbReference>
<dbReference type="InterPro" id="IPR023214">
    <property type="entry name" value="HAD_sf"/>
</dbReference>
<comment type="subcellular location">
    <subcellularLocation>
        <location evidence="1">Cell membrane</location>
        <topology evidence="1">Multi-pass membrane protein</topology>
    </subcellularLocation>
</comment>
<keyword evidence="5 6" id="KW-0472">Membrane</keyword>
<evidence type="ECO:0000256" key="2">
    <source>
        <dbReference type="ARBA" id="ARBA00022692"/>
    </source>
</evidence>
<name>A0A7X6R0C9_9CELL</name>
<dbReference type="InterPro" id="IPR044492">
    <property type="entry name" value="P_typ_ATPase_HD_dom"/>
</dbReference>
<keyword evidence="2 6" id="KW-0812">Transmembrane</keyword>
<comment type="caution">
    <text evidence="8">The sequence shown here is derived from an EMBL/GenBank/DDBJ whole genome shotgun (WGS) entry which is preliminary data.</text>
</comment>
<dbReference type="InterPro" id="IPR059000">
    <property type="entry name" value="ATPase_P-type_domA"/>
</dbReference>
<dbReference type="PRINTS" id="PR00120">
    <property type="entry name" value="HATPASE"/>
</dbReference>
<reference evidence="8 9" key="1">
    <citation type="submission" date="2020-04" db="EMBL/GenBank/DDBJ databases">
        <title>MicrobeNet Type strains.</title>
        <authorList>
            <person name="Nicholson A.C."/>
        </authorList>
    </citation>
    <scope>NUCLEOTIDE SEQUENCE [LARGE SCALE GENOMIC DNA]</scope>
    <source>
        <strain evidence="8 9">ATCC BAA-788</strain>
    </source>
</reference>
<dbReference type="Gene3D" id="1.20.1110.10">
    <property type="entry name" value="Calcium-transporting ATPase, transmembrane domain"/>
    <property type="match status" value="1"/>
</dbReference>
<dbReference type="SUPFAM" id="SSF56784">
    <property type="entry name" value="HAD-like"/>
    <property type="match status" value="1"/>
</dbReference>
<feature type="transmembrane region" description="Helical" evidence="6">
    <location>
        <begin position="657"/>
        <end position="679"/>
    </location>
</feature>
<dbReference type="InterPro" id="IPR018303">
    <property type="entry name" value="ATPase_P-typ_P_site"/>
</dbReference>
<feature type="transmembrane region" description="Helical" evidence="6">
    <location>
        <begin position="254"/>
        <end position="276"/>
    </location>
</feature>
<feature type="domain" description="P-type ATPase A" evidence="7">
    <location>
        <begin position="101"/>
        <end position="199"/>
    </location>
</feature>
<keyword evidence="9" id="KW-1185">Reference proteome</keyword>
<dbReference type="EMBL" id="JAAXOX010000011">
    <property type="protein sequence ID" value="NKY24037.1"/>
    <property type="molecule type" value="Genomic_DNA"/>
</dbReference>
<evidence type="ECO:0000313" key="8">
    <source>
        <dbReference type="EMBL" id="NKY24037.1"/>
    </source>
</evidence>
<sequence length="794" mass="82712">MIGVVYPGRVQPLTSSEVADRVSRGQVNQVERVTSRSARDIVVANVFTRVNAIYFVLFCVVASTGAWFDGLFGLLIVVNSAVGMVQEIRAKRTLDRLAILNASTVTVIRADGPLALDPAEIVLDDVVEVSAGDQVPVDGDLLATTGLEVDESLLTGESEALAPAVGAPLLSGSVVVAGSGRLRATRVGEQAYAAKLAREASAYSAPSSGLRAGIDTILRYLTWVLIPVGALMIWNQLTQTDLPLSDALRGMVAALVPMVPEGLVLMTSVAMAVGVIRLGRRQCLVQDLPAMEALARVDVVCFDKTGTLTEDGMRVRELVLLDGDDDLARTALATIGAGESRPNASMQAILEGTAGAVAAEAEARVPFSSARRWAAARTAGTTWLVGAPDVLLPGDPVLARASAESGQGRRVLALARTAAPLDGHALPGGIAPVALVVLDQRVRPEAADTLRFFEDQGVTLKVISGDAPVAVGAVAGQVGLPHADATVDGRELPTDPEELGRVAEASSVFGRVRPDQKRELVRALSSRGRTVAMTGDGVNDVLAMKEADVGVAMGSGSPAARAVARLVLLDSSFATLPYVVAEGRRVVANIERVATLFLSKTVYSVLLALVVALTALPFPLLPRHITLIAWFTIGIPAAVLALAPNKEPARDGFVGRVLTAALPGGLAVAVAAYGAYAVARSVIGTGSADTVLTSTAAFLALVVVAFDILIDVARPLRPWKVALLAAMIGAMTAVVAIPLGRRLFLLEPGDGRVLLIAAGAAAVGLVLRRVARWAVRRFVARRVARTDRRVASAA</sequence>
<feature type="transmembrane region" description="Helical" evidence="6">
    <location>
        <begin position="52"/>
        <end position="82"/>
    </location>
</feature>
<feature type="transmembrane region" description="Helical" evidence="6">
    <location>
        <begin position="217"/>
        <end position="234"/>
    </location>
</feature>
<dbReference type="Gene3D" id="3.40.50.1000">
    <property type="entry name" value="HAD superfamily/HAD-like"/>
    <property type="match status" value="1"/>
</dbReference>
<dbReference type="PRINTS" id="PR00119">
    <property type="entry name" value="CATATPASE"/>
</dbReference>
<organism evidence="8 9">
    <name type="scientific">Cellulomonas denverensis</name>
    <dbReference type="NCBI Taxonomy" id="264297"/>
    <lineage>
        <taxon>Bacteria</taxon>
        <taxon>Bacillati</taxon>
        <taxon>Actinomycetota</taxon>
        <taxon>Actinomycetes</taxon>
        <taxon>Micrococcales</taxon>
        <taxon>Cellulomonadaceae</taxon>
        <taxon>Cellulomonas</taxon>
    </lineage>
</organism>
<evidence type="ECO:0000256" key="4">
    <source>
        <dbReference type="ARBA" id="ARBA00022989"/>
    </source>
</evidence>
<evidence type="ECO:0000313" key="9">
    <source>
        <dbReference type="Proteomes" id="UP000581206"/>
    </source>
</evidence>
<keyword evidence="3" id="KW-1278">Translocase</keyword>
<dbReference type="Pfam" id="PF00702">
    <property type="entry name" value="Hydrolase"/>
    <property type="match status" value="1"/>
</dbReference>
<feature type="transmembrane region" description="Helical" evidence="6">
    <location>
        <begin position="752"/>
        <end position="771"/>
    </location>
</feature>
<accession>A0A7X6R0C9</accession>
<feature type="transmembrane region" description="Helical" evidence="6">
    <location>
        <begin position="691"/>
        <end position="709"/>
    </location>
</feature>
<dbReference type="InterPro" id="IPR008250">
    <property type="entry name" value="ATPase_P-typ_transduc_dom_A_sf"/>
</dbReference>
<dbReference type="InterPro" id="IPR023298">
    <property type="entry name" value="ATPase_P-typ_TM_dom_sf"/>
</dbReference>
<evidence type="ECO:0000256" key="6">
    <source>
        <dbReference type="SAM" id="Phobius"/>
    </source>
</evidence>
<dbReference type="PANTHER" id="PTHR42861">
    <property type="entry name" value="CALCIUM-TRANSPORTING ATPASE"/>
    <property type="match status" value="1"/>
</dbReference>
<feature type="transmembrane region" description="Helical" evidence="6">
    <location>
        <begin position="627"/>
        <end position="645"/>
    </location>
</feature>
<dbReference type="InterPro" id="IPR023299">
    <property type="entry name" value="ATPase_P-typ_cyto_dom_N"/>
</dbReference>
<dbReference type="Proteomes" id="UP000581206">
    <property type="component" value="Unassembled WGS sequence"/>
</dbReference>
<feature type="transmembrane region" description="Helical" evidence="6">
    <location>
        <begin position="721"/>
        <end position="740"/>
    </location>
</feature>
<dbReference type="Gene3D" id="3.40.1110.10">
    <property type="entry name" value="Calcium-transporting ATPase, cytoplasmic domain N"/>
    <property type="match status" value="1"/>
</dbReference>
<evidence type="ECO:0000259" key="7">
    <source>
        <dbReference type="Pfam" id="PF00122"/>
    </source>
</evidence>
<dbReference type="InterPro" id="IPR001757">
    <property type="entry name" value="P_typ_ATPase"/>
</dbReference>